<comment type="caution">
    <text evidence="8">The sequence shown here is derived from an EMBL/GenBank/DDBJ whole genome shotgun (WGS) entry which is preliminary data.</text>
</comment>
<keyword evidence="2" id="KW-0812">Transmembrane</keyword>
<dbReference type="GO" id="GO:0098046">
    <property type="term" value="C:type V protein secretion system complex"/>
    <property type="evidence" value="ECO:0007669"/>
    <property type="project" value="TreeGrafter"/>
</dbReference>
<evidence type="ECO:0000256" key="2">
    <source>
        <dbReference type="ARBA" id="ARBA00022692"/>
    </source>
</evidence>
<keyword evidence="3" id="KW-0998">Cell outer membrane</keyword>
<proteinExistence type="predicted"/>
<evidence type="ECO:0000259" key="7">
    <source>
        <dbReference type="Pfam" id="PF17287"/>
    </source>
</evidence>
<dbReference type="OrthoDB" id="290122at2"/>
<feature type="domain" description="Haemolysin activator HlyB C-terminal" evidence="5">
    <location>
        <begin position="206"/>
        <end position="518"/>
    </location>
</feature>
<feature type="domain" description="Polypeptide-transport-associated ShlB-type" evidence="6">
    <location>
        <begin position="76"/>
        <end position="147"/>
    </location>
</feature>
<organism evidence="8 9">
    <name type="scientific">Burkholderia ubonensis</name>
    <dbReference type="NCBI Taxonomy" id="101571"/>
    <lineage>
        <taxon>Bacteria</taxon>
        <taxon>Pseudomonadati</taxon>
        <taxon>Pseudomonadota</taxon>
        <taxon>Betaproteobacteria</taxon>
        <taxon>Burkholderiales</taxon>
        <taxon>Burkholderiaceae</taxon>
        <taxon>Burkholderia</taxon>
        <taxon>Burkholderia cepacia complex</taxon>
    </lineage>
</organism>
<dbReference type="AlphaFoldDB" id="A0A124RCU8"/>
<evidence type="ECO:0000313" key="8">
    <source>
        <dbReference type="EMBL" id="KVG71959.1"/>
    </source>
</evidence>
<dbReference type="PANTHER" id="PTHR34597:SF3">
    <property type="entry name" value="OUTER MEMBRANE TRANSPORTER CDIB"/>
    <property type="match status" value="1"/>
</dbReference>
<keyword evidence="1" id="KW-1134">Transmembrane beta strand</keyword>
<dbReference type="PIRSF" id="PIRSF029745">
    <property type="entry name" value="FhaC"/>
    <property type="match status" value="1"/>
</dbReference>
<sequence>MKLDRIVWAGLAASVLAKGASAQLAPPQYAGDAQRQQEQHLDAARRQVADTPDVLTPRAAAGASPLNLPAETPCIAIKAVEWRNAEAFPWLTKQSPGVGACVGTQGLAAIRQWLTGEMIARGYVTTLVGFPEQGVADGRLLIEVLPGRIGAIEDRPGGIGWTGGVFPNAPGSLLNVRDLDQALENVRRLPGQAATAFDLVPGRSLGTSEILVRHAADARRFTFALTFDNAGLNATGRNQIGAIAAVDSPLGLYDQLIATVNNDANPGQTTRGSRSRSVAWNVPFGYAAFSIGVSEWATRQPLDDLDGIVYERRTRRVEAGVDYVPYRTSHGKSVVRFRMVRREDRAWFGGDELLVQKHVITGYDVSIGHREKFRRASVEAGVGLRGSLTGLSAFPGYVAGQSNWSGRYRIASANVVANVPFEIARRTVGYRGTFVLQHAPGPIPSTEFMQIGGRYTVRGFDGNETLAGRGGWLARNELATHAFTGSEAYVALDAGQVWGDTYSAGRRSLAGGALGLRGGYKWLSYDVALGMPIRKPSALHSGAPTLDFRLTSRF</sequence>
<accession>A0A124RCU8</accession>
<evidence type="ECO:0000256" key="4">
    <source>
        <dbReference type="SAM" id="MobiDB-lite"/>
    </source>
</evidence>
<dbReference type="Gene3D" id="3.10.20.310">
    <property type="entry name" value="membrane protein fhac"/>
    <property type="match status" value="1"/>
</dbReference>
<evidence type="ECO:0000259" key="5">
    <source>
        <dbReference type="Pfam" id="PF03865"/>
    </source>
</evidence>
<protein>
    <submittedName>
        <fullName evidence="8">Peptidase S49</fullName>
    </submittedName>
</protein>
<dbReference type="InterPro" id="IPR035251">
    <property type="entry name" value="ShlB_POTRA"/>
</dbReference>
<keyword evidence="1" id="KW-0472">Membrane</keyword>
<dbReference type="PANTHER" id="PTHR34597">
    <property type="entry name" value="SLR1661 PROTEIN"/>
    <property type="match status" value="1"/>
</dbReference>
<dbReference type="InterPro" id="IPR051544">
    <property type="entry name" value="TPS_OM_transporter"/>
</dbReference>
<feature type="compositionally biased region" description="Basic and acidic residues" evidence="4">
    <location>
        <begin position="35"/>
        <end position="46"/>
    </location>
</feature>
<evidence type="ECO:0000259" key="6">
    <source>
        <dbReference type="Pfam" id="PF08479"/>
    </source>
</evidence>
<dbReference type="Pfam" id="PF08479">
    <property type="entry name" value="POTRA_2"/>
    <property type="match status" value="1"/>
</dbReference>
<reference evidence="8 9" key="1">
    <citation type="submission" date="2015-11" db="EMBL/GenBank/DDBJ databases">
        <title>Expanding the genomic diversity of Burkholderia species for the development of highly accurate diagnostics.</title>
        <authorList>
            <person name="Sahl J."/>
            <person name="Keim P."/>
            <person name="Wagner D."/>
        </authorList>
    </citation>
    <scope>NUCLEOTIDE SEQUENCE [LARGE SCALE GENOMIC DNA]</scope>
    <source>
        <strain evidence="8 9">MSMB2036</strain>
    </source>
</reference>
<evidence type="ECO:0000256" key="3">
    <source>
        <dbReference type="ARBA" id="ARBA00023237"/>
    </source>
</evidence>
<gene>
    <name evidence="8" type="ORF">WJ33_20400</name>
</gene>
<dbReference type="EMBL" id="LOXM01000066">
    <property type="protein sequence ID" value="KVG71959.1"/>
    <property type="molecule type" value="Genomic_DNA"/>
</dbReference>
<dbReference type="Pfam" id="PF17287">
    <property type="entry name" value="POTRA_3"/>
    <property type="match status" value="1"/>
</dbReference>
<dbReference type="InterPro" id="IPR013686">
    <property type="entry name" value="Polypept-transport_assoc_ShlB"/>
</dbReference>
<dbReference type="InterPro" id="IPR027282">
    <property type="entry name" value="TPS"/>
</dbReference>
<dbReference type="Pfam" id="PF03865">
    <property type="entry name" value="ShlB"/>
    <property type="match status" value="1"/>
</dbReference>
<evidence type="ECO:0000313" key="9">
    <source>
        <dbReference type="Proteomes" id="UP000064029"/>
    </source>
</evidence>
<name>A0A124RCU8_9BURK</name>
<dbReference type="GO" id="GO:0008320">
    <property type="term" value="F:protein transmembrane transporter activity"/>
    <property type="evidence" value="ECO:0007669"/>
    <property type="project" value="TreeGrafter"/>
</dbReference>
<dbReference type="InterPro" id="IPR005565">
    <property type="entry name" value="Hemolysn_activator_HlyB_C"/>
</dbReference>
<feature type="domain" description="ShlB POTRA" evidence="7">
    <location>
        <begin position="162"/>
        <end position="194"/>
    </location>
</feature>
<evidence type="ECO:0000256" key="1">
    <source>
        <dbReference type="ARBA" id="ARBA00022452"/>
    </source>
</evidence>
<dbReference type="GO" id="GO:0046819">
    <property type="term" value="P:protein secretion by the type V secretion system"/>
    <property type="evidence" value="ECO:0007669"/>
    <property type="project" value="TreeGrafter"/>
</dbReference>
<dbReference type="Proteomes" id="UP000064029">
    <property type="component" value="Unassembled WGS sequence"/>
</dbReference>
<dbReference type="Gene3D" id="2.40.160.50">
    <property type="entry name" value="membrane protein fhac: a member of the omp85/tpsb transporter family"/>
    <property type="match status" value="1"/>
</dbReference>
<feature type="region of interest" description="Disordered" evidence="4">
    <location>
        <begin position="27"/>
        <end position="46"/>
    </location>
</feature>